<feature type="region of interest" description="Disordered" evidence="1">
    <location>
        <begin position="275"/>
        <end position="343"/>
    </location>
</feature>
<dbReference type="VEuPathDB" id="FungiDB:RhiirA1_460878"/>
<evidence type="ECO:0000313" key="2">
    <source>
        <dbReference type="EMBL" id="PKK62002.1"/>
    </source>
</evidence>
<dbReference type="EMBL" id="LLXL01002051">
    <property type="protein sequence ID" value="PKK62002.1"/>
    <property type="molecule type" value="Genomic_DNA"/>
</dbReference>
<feature type="region of interest" description="Disordered" evidence="1">
    <location>
        <begin position="373"/>
        <end position="416"/>
    </location>
</feature>
<feature type="region of interest" description="Disordered" evidence="1">
    <location>
        <begin position="140"/>
        <end position="170"/>
    </location>
</feature>
<dbReference type="Proteomes" id="UP000233469">
    <property type="component" value="Unassembled WGS sequence"/>
</dbReference>
<dbReference type="VEuPathDB" id="FungiDB:RhiirA1_428790"/>
<feature type="compositionally biased region" description="Basic and acidic residues" evidence="1">
    <location>
        <begin position="293"/>
        <end position="303"/>
    </location>
</feature>
<comment type="caution">
    <text evidence="2">The sequence shown here is derived from an EMBL/GenBank/DDBJ whole genome shotgun (WGS) entry which is preliminary data.</text>
</comment>
<feature type="compositionally biased region" description="Low complexity" evidence="1">
    <location>
        <begin position="391"/>
        <end position="402"/>
    </location>
</feature>
<evidence type="ECO:0000256" key="1">
    <source>
        <dbReference type="SAM" id="MobiDB-lite"/>
    </source>
</evidence>
<dbReference type="AlphaFoldDB" id="A0A2N1MK57"/>
<evidence type="ECO:0000313" key="3">
    <source>
        <dbReference type="Proteomes" id="UP000233469"/>
    </source>
</evidence>
<protein>
    <submittedName>
        <fullName evidence="2">Uncharacterized protein</fullName>
    </submittedName>
</protein>
<organism evidence="2 3">
    <name type="scientific">Rhizophagus irregularis</name>
    <dbReference type="NCBI Taxonomy" id="588596"/>
    <lineage>
        <taxon>Eukaryota</taxon>
        <taxon>Fungi</taxon>
        <taxon>Fungi incertae sedis</taxon>
        <taxon>Mucoromycota</taxon>
        <taxon>Glomeromycotina</taxon>
        <taxon>Glomeromycetes</taxon>
        <taxon>Glomerales</taxon>
        <taxon>Glomeraceae</taxon>
        <taxon>Rhizophagus</taxon>
    </lineage>
</organism>
<feature type="compositionally biased region" description="Basic residues" evidence="1">
    <location>
        <begin position="328"/>
        <end position="341"/>
    </location>
</feature>
<sequence>MSMDKSRTTNEEASDFVSKFNKIYFQTFTHNLSSFVQDSFLKDLFEKNPSVPKDKAQILIDRFGNSANPANFTTQAQATNIQLTTFSLIFSIALLAASKSWDNFSTCKFGNFDVDDLIRQGFQKPPSPKDKQKACVTDDKQVANQSTKAKPDVKISAKNSHKGKKSSEPEATQILTGYEAVREEQERIRDIIVYDIPYTWNLQKIIAELKFWGNAIKCSCGASSFKIIQTSKGRRKLVAYFENWETTLRALDTPQFFVPDGKELKWCRHSIPTLKKAHNKPKAKNTPNSKKSGKSDNNLESKQPKKKDKPTSLKTVPKNNNQEEKHLKIQKKAKNSLKKKGGNKDNKAVLAEILTLLQKLNWETTLRALDTPQFFVPDGTLKKAHNKPKAKNTPNTKKSGGETPEESEEGKEYLED</sequence>
<reference evidence="2 3" key="1">
    <citation type="submission" date="2016-04" db="EMBL/GenBank/DDBJ databases">
        <title>Genome analyses suggest a sexual origin of heterokaryosis in a supposedly ancient asexual fungus.</title>
        <authorList>
            <person name="Ropars J."/>
            <person name="Sedzielewska K."/>
            <person name="Noel J."/>
            <person name="Charron P."/>
            <person name="Farinelli L."/>
            <person name="Marton T."/>
            <person name="Kruger M."/>
            <person name="Pelin A."/>
            <person name="Brachmann A."/>
            <person name="Corradi N."/>
        </authorList>
    </citation>
    <scope>NUCLEOTIDE SEQUENCE [LARGE SCALE GENOMIC DNA]</scope>
    <source>
        <strain evidence="2 3">C2</strain>
    </source>
</reference>
<dbReference type="VEuPathDB" id="FungiDB:FUN_007493"/>
<reference evidence="2 3" key="2">
    <citation type="submission" date="2017-10" db="EMBL/GenBank/DDBJ databases">
        <title>Extensive intraspecific genome diversity in a model arbuscular mycorrhizal fungus.</title>
        <authorList>
            <person name="Chen E.C.H."/>
            <person name="Morin E."/>
            <person name="Baudet D."/>
            <person name="Noel J."/>
            <person name="Ndikumana S."/>
            <person name="Charron P."/>
            <person name="St-Onge C."/>
            <person name="Giorgi J."/>
            <person name="Grigoriev I.V."/>
            <person name="Roux C."/>
            <person name="Martin F.M."/>
            <person name="Corradi N."/>
        </authorList>
    </citation>
    <scope>NUCLEOTIDE SEQUENCE [LARGE SCALE GENOMIC DNA]</scope>
    <source>
        <strain evidence="2 3">C2</strain>
    </source>
</reference>
<dbReference type="VEuPathDB" id="FungiDB:FUN_004825"/>
<dbReference type="VEuPathDB" id="FungiDB:RhiirFUN_010405"/>
<gene>
    <name evidence="2" type="ORF">RhiirC2_791017</name>
</gene>
<accession>A0A2N1MK57</accession>
<proteinExistence type="predicted"/>
<name>A0A2N1MK57_9GLOM</name>